<dbReference type="RefSeq" id="WP_229657509.1">
    <property type="nucleotide sequence ID" value="NZ_BMNY01000001.1"/>
</dbReference>
<organism evidence="1 2">
    <name type="scientific">Thermogymnomonas acidicola</name>
    <dbReference type="NCBI Taxonomy" id="399579"/>
    <lineage>
        <taxon>Archaea</taxon>
        <taxon>Methanobacteriati</taxon>
        <taxon>Thermoplasmatota</taxon>
        <taxon>Thermoplasmata</taxon>
        <taxon>Thermoplasmatales</taxon>
        <taxon>Thermogymnomonas</taxon>
    </lineage>
</organism>
<comment type="caution">
    <text evidence="1">The sequence shown here is derived from an EMBL/GenBank/DDBJ whole genome shotgun (WGS) entry which is preliminary data.</text>
</comment>
<protein>
    <submittedName>
        <fullName evidence="1">TIGR00303 family protein</fullName>
    </submittedName>
</protein>
<name>A0AA37BRN7_9ARCH</name>
<dbReference type="PANTHER" id="PTHR38811:SF1">
    <property type="entry name" value="UPF0284 PROTEIN SLL1500"/>
    <property type="match status" value="1"/>
</dbReference>
<reference evidence="1" key="2">
    <citation type="submission" date="2022-09" db="EMBL/GenBank/DDBJ databases">
        <authorList>
            <person name="Sun Q."/>
            <person name="Ohkuma M."/>
        </authorList>
    </citation>
    <scope>NUCLEOTIDE SEQUENCE</scope>
    <source>
        <strain evidence="1">JCM 13583</strain>
    </source>
</reference>
<dbReference type="Proteomes" id="UP000632195">
    <property type="component" value="Unassembled WGS sequence"/>
</dbReference>
<dbReference type="AlphaFoldDB" id="A0AA37BRN7"/>
<dbReference type="PANTHER" id="PTHR38811">
    <property type="match status" value="1"/>
</dbReference>
<accession>A0AA37BRN7</accession>
<evidence type="ECO:0000313" key="2">
    <source>
        <dbReference type="Proteomes" id="UP000632195"/>
    </source>
</evidence>
<dbReference type="InterPro" id="IPR002805">
    <property type="entry name" value="Nict_dMeBzImd_PRibTrfase_arc"/>
</dbReference>
<keyword evidence="2" id="KW-1185">Reference proteome</keyword>
<dbReference type="GO" id="GO:0008939">
    <property type="term" value="F:nicotinate-nucleotide-dimethylbenzimidazole phosphoribosyltransferase activity"/>
    <property type="evidence" value="ECO:0007669"/>
    <property type="project" value="InterPro"/>
</dbReference>
<dbReference type="NCBIfam" id="NF003372">
    <property type="entry name" value="PRK04447.1-5"/>
    <property type="match status" value="1"/>
</dbReference>
<sequence>MPGITAAGPNPGATYLTPTVDSEIVVAGSPLSIDVPPATPDGIPTPAIFTRACLDLTGTRRLVVDAGLSDTPKVPHLHTGLGTAGDPRLKPACPKFQEAFAYGRYIASTLLRGYSNIYLAESVPGGTTTAMTVLRLCGLDFRSSSSMPDDPTELKESVYNDTVSRIARKTLSPGDAVKEAGDYMMCVALGIISESDGVILAGGTQMACVSYLASRILDRHGLPVITTSWVLQHRYQDIARVAGNVQGVDVRADLSRHPGIRKYSEGHVREGVGMGAAYFIAKSSGLSDLEIMEEVDTLYSSMVP</sequence>
<gene>
    <name evidence="1" type="ORF">GCM10007108_11160</name>
</gene>
<proteinExistence type="predicted"/>
<evidence type="ECO:0000313" key="1">
    <source>
        <dbReference type="EMBL" id="GGM74965.1"/>
    </source>
</evidence>
<dbReference type="Gene3D" id="3.40.50.10210">
    <property type="match status" value="1"/>
</dbReference>
<dbReference type="SUPFAM" id="SSF52733">
    <property type="entry name" value="Nicotinate mononucleotide:5,6-dimethylbenzimidazole phosphoribosyltransferase (CobT)"/>
    <property type="match status" value="1"/>
</dbReference>
<reference evidence="1" key="1">
    <citation type="journal article" date="2014" name="Int. J. Syst. Evol. Microbiol.">
        <title>Complete genome sequence of Corynebacterium casei LMG S-19264T (=DSM 44701T), isolated from a smear-ripened cheese.</title>
        <authorList>
            <consortium name="US DOE Joint Genome Institute (JGI-PGF)"/>
            <person name="Walter F."/>
            <person name="Albersmeier A."/>
            <person name="Kalinowski J."/>
            <person name="Ruckert C."/>
        </authorList>
    </citation>
    <scope>NUCLEOTIDE SEQUENCE</scope>
    <source>
        <strain evidence="1">JCM 13583</strain>
    </source>
</reference>
<dbReference type="EMBL" id="BMNY01000001">
    <property type="protein sequence ID" value="GGM74965.1"/>
    <property type="molecule type" value="Genomic_DNA"/>
</dbReference>
<dbReference type="InterPro" id="IPR036087">
    <property type="entry name" value="Nict_dMeBzImd_PRibTrfase_sf"/>
</dbReference>